<feature type="signal peptide" evidence="2">
    <location>
        <begin position="1"/>
        <end position="18"/>
    </location>
</feature>
<gene>
    <name evidence="3" type="ORF">RPE78_04515</name>
</gene>
<keyword evidence="4" id="KW-1185">Reference proteome</keyword>
<evidence type="ECO:0000256" key="2">
    <source>
        <dbReference type="SAM" id="SignalP"/>
    </source>
</evidence>
<evidence type="ECO:0000313" key="3">
    <source>
        <dbReference type="EMBL" id="WRY34561.1"/>
    </source>
</evidence>
<feature type="chain" id="PRO_5046999616" evidence="2">
    <location>
        <begin position="19"/>
        <end position="78"/>
    </location>
</feature>
<protein>
    <submittedName>
        <fullName evidence="3">Uncharacterized protein</fullName>
    </submittedName>
</protein>
<proteinExistence type="predicted"/>
<accession>A0ABZ1E3Y1</accession>
<feature type="compositionally biased region" description="Low complexity" evidence="1">
    <location>
        <begin position="59"/>
        <end position="78"/>
    </location>
</feature>
<keyword evidence="2" id="KW-0732">Signal</keyword>
<organism evidence="3 4">
    <name type="scientific">Thioclava litoralis</name>
    <dbReference type="NCBI Taxonomy" id="3076557"/>
    <lineage>
        <taxon>Bacteria</taxon>
        <taxon>Pseudomonadati</taxon>
        <taxon>Pseudomonadota</taxon>
        <taxon>Alphaproteobacteria</taxon>
        <taxon>Rhodobacterales</taxon>
        <taxon>Paracoccaceae</taxon>
        <taxon>Thioclava</taxon>
    </lineage>
</organism>
<sequence length="78" mass="8196">MKRIVLSLCLALSGVTFGASMSVAQDAARNAKIAEILRANGMEFVTTDLKTLKFAEDTPVVQQDQPAPAAAQDSDGNS</sequence>
<evidence type="ECO:0000256" key="1">
    <source>
        <dbReference type="SAM" id="MobiDB-lite"/>
    </source>
</evidence>
<dbReference type="Proteomes" id="UP001623290">
    <property type="component" value="Chromosome"/>
</dbReference>
<evidence type="ECO:0000313" key="4">
    <source>
        <dbReference type="Proteomes" id="UP001623290"/>
    </source>
</evidence>
<name>A0ABZ1E3Y1_9RHOB</name>
<feature type="region of interest" description="Disordered" evidence="1">
    <location>
        <begin position="57"/>
        <end position="78"/>
    </location>
</feature>
<dbReference type="RefSeq" id="WP_406721339.1">
    <property type="nucleotide sequence ID" value="NZ_CP135443.1"/>
</dbReference>
<dbReference type="EMBL" id="CP135443">
    <property type="protein sequence ID" value="WRY34561.1"/>
    <property type="molecule type" value="Genomic_DNA"/>
</dbReference>
<reference evidence="3 4" key="1">
    <citation type="submission" date="2023-09" db="EMBL/GenBank/DDBJ databases">
        <title>Thioclava shenzhenensis sp. nov., a multidrug resistant bacteria-antagonizing species isolated from coastal seawater.</title>
        <authorList>
            <person name="Long M."/>
        </authorList>
    </citation>
    <scope>NUCLEOTIDE SEQUENCE [LARGE SCALE GENOMIC DNA]</scope>
    <source>
        <strain evidence="3 4">FTW29</strain>
    </source>
</reference>